<feature type="region of interest" description="Disordered" evidence="1">
    <location>
        <begin position="435"/>
        <end position="521"/>
    </location>
</feature>
<dbReference type="InterPro" id="IPR029480">
    <property type="entry name" value="Transpos_assoc"/>
</dbReference>
<dbReference type="Proteomes" id="UP001151760">
    <property type="component" value="Unassembled WGS sequence"/>
</dbReference>
<dbReference type="EMBL" id="BQNB010019006">
    <property type="protein sequence ID" value="GJT80583.1"/>
    <property type="molecule type" value="Genomic_DNA"/>
</dbReference>
<dbReference type="Pfam" id="PF13963">
    <property type="entry name" value="Transpos_assoc"/>
    <property type="match status" value="1"/>
</dbReference>
<proteinExistence type="predicted"/>
<dbReference type="Pfam" id="PF02992">
    <property type="entry name" value="Transposase_21"/>
    <property type="match status" value="1"/>
</dbReference>
<dbReference type="InterPro" id="IPR004242">
    <property type="entry name" value="Transposase_21"/>
</dbReference>
<organism evidence="3 4">
    <name type="scientific">Tanacetum coccineum</name>
    <dbReference type="NCBI Taxonomy" id="301880"/>
    <lineage>
        <taxon>Eukaryota</taxon>
        <taxon>Viridiplantae</taxon>
        <taxon>Streptophyta</taxon>
        <taxon>Embryophyta</taxon>
        <taxon>Tracheophyta</taxon>
        <taxon>Spermatophyta</taxon>
        <taxon>Magnoliopsida</taxon>
        <taxon>eudicotyledons</taxon>
        <taxon>Gunneridae</taxon>
        <taxon>Pentapetalae</taxon>
        <taxon>asterids</taxon>
        <taxon>campanulids</taxon>
        <taxon>Asterales</taxon>
        <taxon>Asteraceae</taxon>
        <taxon>Asteroideae</taxon>
        <taxon>Anthemideae</taxon>
        <taxon>Anthemidinae</taxon>
        <taxon>Tanacetum</taxon>
    </lineage>
</organism>
<accession>A0ABQ5GY59</accession>
<evidence type="ECO:0000259" key="2">
    <source>
        <dbReference type="Pfam" id="PF13963"/>
    </source>
</evidence>
<reference evidence="3" key="1">
    <citation type="journal article" date="2022" name="Int. J. Mol. Sci.">
        <title>Draft Genome of Tanacetum Coccineum: Genomic Comparison of Closely Related Tanacetum-Family Plants.</title>
        <authorList>
            <person name="Yamashiro T."/>
            <person name="Shiraishi A."/>
            <person name="Nakayama K."/>
            <person name="Satake H."/>
        </authorList>
    </citation>
    <scope>NUCLEOTIDE SEQUENCE</scope>
</reference>
<sequence length="841" mass="96443">MEEYMRLEEEKARRHAIAFDDEVASKEALSCEPTVHLKTSRGYEMEDEVLYYYKIPLKSLDVGLKPLVSESNLEAFTRRFMLEKHKVIDVYVEIVEKNEEVIVVLIVTPHNVNVTEDNIEVLDFYSLESIEFANRDLAKDLIRAYAVESRRNLHFLINDPRRIRVVCNGVVPSKNVISDKVQGPNVDNAVNSKIVNEDAEEDKTTYVYGEEDPEFPTRLFRRIYVCLGALKRGFREGGRELLGLAWCIDVRLVSRKNAIISDDFDLYSNSNFTFITDRQKGLLPALEKLFPHAEHIQLLDARDSPIITALEHVREYLIKRIVIVQNIIEKCDGPLTPVVAKVFDIIKEASSGCIVDWNGVDLYQWDISGIPCKHTIPAIHDMADNGNDVGIPEDWVHIITNCNHEKRMFYSPHKVNLVNGRELWSKFDCPTTLLPPKIHPQIGRPPKKRKKSKARDCHGGTSNATKTKRKITSKVVAAEVRTQASQASKGGTSNAGTQASTRPPFKRTKKSASRLTPKNCGGVNSVPLHDLEAASPPSGYALAYPAYAVDPPLSSYVEGVKYHEMDRNTWIYEVEYFTAYYMKGLSEFMKWAKDHRERMGETKISCPCKECRNIVSIVDPNMNRRHLIEQGFDKNYTCWDLHDEMLHDVESNVAEKNVKKLQQLFVDAEKPLYNGSFLKDNELPVLTYQVKKLTCPMGLENGPPAKLLWYLPIIPRLKKLYADPKDAKLLRWHAEERKNDRKIRHVVDSPQWKNIDSDFKKFGSKIRNIWFGLCSDGFNSFKSLSSRYSTWPVLLCIYNLLPWLCMKQKYIMMSLLIQGPKQPGNDIDVYLRPLINDMKDL</sequence>
<reference evidence="3" key="2">
    <citation type="submission" date="2022-01" db="EMBL/GenBank/DDBJ databases">
        <authorList>
            <person name="Yamashiro T."/>
            <person name="Shiraishi A."/>
            <person name="Satake H."/>
            <person name="Nakayama K."/>
        </authorList>
    </citation>
    <scope>NUCLEOTIDE SEQUENCE</scope>
</reference>
<gene>
    <name evidence="3" type="ORF">Tco_1054925</name>
</gene>
<dbReference type="PANTHER" id="PTHR31973:SF190">
    <property type="entry name" value="MULE TRANSPOSASE DOMAIN-CONTAINING PROTEIN"/>
    <property type="match status" value="1"/>
</dbReference>
<feature type="compositionally biased region" description="Polar residues" evidence="1">
    <location>
        <begin position="482"/>
        <end position="501"/>
    </location>
</feature>
<name>A0ABQ5GY59_9ASTR</name>
<dbReference type="PANTHER" id="PTHR31973">
    <property type="entry name" value="POLYPROTEIN, PUTATIVE-RELATED"/>
    <property type="match status" value="1"/>
</dbReference>
<evidence type="ECO:0000313" key="3">
    <source>
        <dbReference type="EMBL" id="GJT80583.1"/>
    </source>
</evidence>
<feature type="domain" description="Transposase-associated" evidence="2">
    <location>
        <begin position="569"/>
        <end position="644"/>
    </location>
</feature>
<protein>
    <submittedName>
        <fullName evidence="3">Mutator type transposase</fullName>
    </submittedName>
</protein>
<keyword evidence="4" id="KW-1185">Reference proteome</keyword>
<evidence type="ECO:0000313" key="4">
    <source>
        <dbReference type="Proteomes" id="UP001151760"/>
    </source>
</evidence>
<evidence type="ECO:0000256" key="1">
    <source>
        <dbReference type="SAM" id="MobiDB-lite"/>
    </source>
</evidence>
<comment type="caution">
    <text evidence="3">The sequence shown here is derived from an EMBL/GenBank/DDBJ whole genome shotgun (WGS) entry which is preliminary data.</text>
</comment>